<evidence type="ECO:0000313" key="10">
    <source>
        <dbReference type="EMBL" id="KRL68038.1"/>
    </source>
</evidence>
<dbReference type="EMBL" id="AZEY01000028">
    <property type="protein sequence ID" value="KRL68038.1"/>
    <property type="molecule type" value="Genomic_DNA"/>
</dbReference>
<gene>
    <name evidence="10" type="ORF">FC85_GL002561</name>
</gene>
<keyword evidence="4 10" id="KW-0489">Methyltransferase</keyword>
<dbReference type="SUPFAM" id="SSF46767">
    <property type="entry name" value="Methylated DNA-protein cysteine methyltransferase, C-terminal domain"/>
    <property type="match status" value="1"/>
</dbReference>
<keyword evidence="7" id="KW-0234">DNA repair</keyword>
<dbReference type="PANTHER" id="PTHR10815">
    <property type="entry name" value="METHYLATED-DNA--PROTEIN-CYSTEINE METHYLTRANSFERASE"/>
    <property type="match status" value="1"/>
</dbReference>
<dbReference type="FunFam" id="1.10.10.10:FF:000214">
    <property type="entry name" value="Methylated-DNA--protein-cysteine methyltransferase"/>
    <property type="match status" value="1"/>
</dbReference>
<comment type="similarity">
    <text evidence="2">Belongs to the MGMT family.</text>
</comment>
<dbReference type="InterPro" id="IPR036217">
    <property type="entry name" value="MethylDNA_cys_MeTrfase_DNAb"/>
</dbReference>
<dbReference type="NCBIfam" id="TIGR00589">
    <property type="entry name" value="ogt"/>
    <property type="match status" value="1"/>
</dbReference>
<dbReference type="Proteomes" id="UP000052013">
    <property type="component" value="Unassembled WGS sequence"/>
</dbReference>
<name>A0A0R1SEL0_9LACO</name>
<dbReference type="PROSITE" id="PS00374">
    <property type="entry name" value="MGMT"/>
    <property type="match status" value="1"/>
</dbReference>
<dbReference type="GO" id="GO:0006281">
    <property type="term" value="P:DNA repair"/>
    <property type="evidence" value="ECO:0007669"/>
    <property type="project" value="UniProtKB-KW"/>
</dbReference>
<dbReference type="PANTHER" id="PTHR10815:SF12">
    <property type="entry name" value="METHYLATED-DNA--PROTEIN-CYSTEINE METHYLTRANSFERASE, INDUCIBLE"/>
    <property type="match status" value="1"/>
</dbReference>
<evidence type="ECO:0000256" key="2">
    <source>
        <dbReference type="ARBA" id="ARBA00008711"/>
    </source>
</evidence>
<dbReference type="CDD" id="cd06445">
    <property type="entry name" value="ATase"/>
    <property type="match status" value="1"/>
</dbReference>
<reference evidence="10 11" key="1">
    <citation type="journal article" date="2015" name="Genome Announc.">
        <title>Expanding the biotechnology potential of lactobacilli through comparative genomics of 213 strains and associated genera.</title>
        <authorList>
            <person name="Sun Z."/>
            <person name="Harris H.M."/>
            <person name="McCann A."/>
            <person name="Guo C."/>
            <person name="Argimon S."/>
            <person name="Zhang W."/>
            <person name="Yang X."/>
            <person name="Jeffery I.B."/>
            <person name="Cooney J.C."/>
            <person name="Kagawa T.F."/>
            <person name="Liu W."/>
            <person name="Song Y."/>
            <person name="Salvetti E."/>
            <person name="Wrobel A."/>
            <person name="Rasinkangas P."/>
            <person name="Parkhill J."/>
            <person name="Rea M.C."/>
            <person name="O'Sullivan O."/>
            <person name="Ritari J."/>
            <person name="Douillard F.P."/>
            <person name="Paul Ross R."/>
            <person name="Yang R."/>
            <person name="Briner A.E."/>
            <person name="Felis G.E."/>
            <person name="de Vos W.M."/>
            <person name="Barrangou R."/>
            <person name="Klaenhammer T.R."/>
            <person name="Caufield P.W."/>
            <person name="Cui Y."/>
            <person name="Zhang H."/>
            <person name="O'Toole P.W."/>
        </authorList>
    </citation>
    <scope>NUCLEOTIDE SEQUENCE [LARGE SCALE GENOMIC DNA]</scope>
    <source>
        <strain evidence="10 11">DSM 14421</strain>
    </source>
</reference>
<evidence type="ECO:0000313" key="11">
    <source>
        <dbReference type="Proteomes" id="UP000052013"/>
    </source>
</evidence>
<sequence>MEKIYWESIEVNHRKFFFTVTSKGLSFVSSPGRYLSEIFEFYPNNRYNYQFMYDEKVTNIYLDELTEYFNKKRKSFDLPLDLANIGTDLQHQVWDAIQKIPYGDTVTYKQLAENVGKPKAIRAVASAVARNPILIVVPCHRVIRASGELGDYRGGKDIKKELLDFEKQPAAKQTLIKKLPLPRLSQLGRPDL</sequence>
<dbReference type="Pfam" id="PF01035">
    <property type="entry name" value="DNA_binding_1"/>
    <property type="match status" value="1"/>
</dbReference>
<evidence type="ECO:0000256" key="4">
    <source>
        <dbReference type="ARBA" id="ARBA00022603"/>
    </source>
</evidence>
<keyword evidence="6" id="KW-0227">DNA damage</keyword>
<dbReference type="GO" id="GO:0003908">
    <property type="term" value="F:methylated-DNA-[protein]-cysteine S-methyltransferase activity"/>
    <property type="evidence" value="ECO:0007669"/>
    <property type="project" value="UniProtKB-EC"/>
</dbReference>
<evidence type="ECO:0000256" key="8">
    <source>
        <dbReference type="ARBA" id="ARBA00049348"/>
    </source>
</evidence>
<feature type="domain" description="Methylated-DNA-[protein]-cysteine S-methyltransferase DNA binding" evidence="9">
    <location>
        <begin position="89"/>
        <end position="167"/>
    </location>
</feature>
<dbReference type="RefSeq" id="WP_057864157.1">
    <property type="nucleotide sequence ID" value="NZ_AZEY01000028.1"/>
</dbReference>
<dbReference type="InterPro" id="IPR014048">
    <property type="entry name" value="MethylDNA_cys_MeTrfase_DNA-bd"/>
</dbReference>
<evidence type="ECO:0000256" key="6">
    <source>
        <dbReference type="ARBA" id="ARBA00022763"/>
    </source>
</evidence>
<dbReference type="InterPro" id="IPR036631">
    <property type="entry name" value="MGMT_N_sf"/>
</dbReference>
<dbReference type="InterPro" id="IPR001497">
    <property type="entry name" value="MethylDNA_cys_MeTrfase_AS"/>
</dbReference>
<protein>
    <recommendedName>
        <fullName evidence="3">methylated-DNA--[protein]-cysteine S-methyltransferase</fullName>
        <ecNumber evidence="3">2.1.1.63</ecNumber>
    </recommendedName>
</protein>
<dbReference type="STRING" id="1423739.FC85_GL002561"/>
<organism evidence="10 11">
    <name type="scientific">Lentilactobacillus diolivorans DSM 14421</name>
    <dbReference type="NCBI Taxonomy" id="1423739"/>
    <lineage>
        <taxon>Bacteria</taxon>
        <taxon>Bacillati</taxon>
        <taxon>Bacillota</taxon>
        <taxon>Bacilli</taxon>
        <taxon>Lactobacillales</taxon>
        <taxon>Lactobacillaceae</taxon>
        <taxon>Lentilactobacillus</taxon>
    </lineage>
</organism>
<evidence type="ECO:0000256" key="7">
    <source>
        <dbReference type="ARBA" id="ARBA00023204"/>
    </source>
</evidence>
<dbReference type="EC" id="2.1.1.63" evidence="3"/>
<evidence type="ECO:0000256" key="5">
    <source>
        <dbReference type="ARBA" id="ARBA00022679"/>
    </source>
</evidence>
<dbReference type="SUPFAM" id="SSF53155">
    <property type="entry name" value="Methylated DNA-protein cysteine methyltransferase domain"/>
    <property type="match status" value="1"/>
</dbReference>
<dbReference type="GO" id="GO:0032259">
    <property type="term" value="P:methylation"/>
    <property type="evidence" value="ECO:0007669"/>
    <property type="project" value="UniProtKB-KW"/>
</dbReference>
<proteinExistence type="inferred from homology"/>
<comment type="catalytic activity">
    <reaction evidence="8">
        <text>a 6-O-methyl-2'-deoxyguanosine in DNA + L-cysteinyl-[protein] = S-methyl-L-cysteinyl-[protein] + a 2'-deoxyguanosine in DNA</text>
        <dbReference type="Rhea" id="RHEA:24000"/>
        <dbReference type="Rhea" id="RHEA-COMP:10131"/>
        <dbReference type="Rhea" id="RHEA-COMP:10132"/>
        <dbReference type="Rhea" id="RHEA-COMP:11367"/>
        <dbReference type="Rhea" id="RHEA-COMP:11368"/>
        <dbReference type="ChEBI" id="CHEBI:29950"/>
        <dbReference type="ChEBI" id="CHEBI:82612"/>
        <dbReference type="ChEBI" id="CHEBI:85445"/>
        <dbReference type="ChEBI" id="CHEBI:85448"/>
        <dbReference type="EC" id="2.1.1.63"/>
    </reaction>
</comment>
<evidence type="ECO:0000256" key="1">
    <source>
        <dbReference type="ARBA" id="ARBA00001286"/>
    </source>
</evidence>
<keyword evidence="5 10" id="KW-0808">Transferase</keyword>
<dbReference type="Gene3D" id="1.10.10.10">
    <property type="entry name" value="Winged helix-like DNA-binding domain superfamily/Winged helix DNA-binding domain"/>
    <property type="match status" value="1"/>
</dbReference>
<comment type="catalytic activity">
    <reaction evidence="1">
        <text>a 4-O-methyl-thymidine in DNA + L-cysteinyl-[protein] = a thymidine in DNA + S-methyl-L-cysteinyl-[protein]</text>
        <dbReference type="Rhea" id="RHEA:53428"/>
        <dbReference type="Rhea" id="RHEA-COMP:10131"/>
        <dbReference type="Rhea" id="RHEA-COMP:10132"/>
        <dbReference type="Rhea" id="RHEA-COMP:13555"/>
        <dbReference type="Rhea" id="RHEA-COMP:13556"/>
        <dbReference type="ChEBI" id="CHEBI:29950"/>
        <dbReference type="ChEBI" id="CHEBI:82612"/>
        <dbReference type="ChEBI" id="CHEBI:137386"/>
        <dbReference type="ChEBI" id="CHEBI:137387"/>
        <dbReference type="EC" id="2.1.1.63"/>
    </reaction>
</comment>
<dbReference type="AlphaFoldDB" id="A0A0R1SEL0"/>
<accession>A0A0R1SEL0</accession>
<evidence type="ECO:0000259" key="9">
    <source>
        <dbReference type="Pfam" id="PF01035"/>
    </source>
</evidence>
<dbReference type="Gene3D" id="3.30.160.70">
    <property type="entry name" value="Methylated DNA-protein cysteine methyltransferase domain"/>
    <property type="match status" value="1"/>
</dbReference>
<dbReference type="InterPro" id="IPR036388">
    <property type="entry name" value="WH-like_DNA-bd_sf"/>
</dbReference>
<comment type="caution">
    <text evidence="10">The sequence shown here is derived from an EMBL/GenBank/DDBJ whole genome shotgun (WGS) entry which is preliminary data.</text>
</comment>
<evidence type="ECO:0000256" key="3">
    <source>
        <dbReference type="ARBA" id="ARBA00011918"/>
    </source>
</evidence>
<dbReference type="PATRIC" id="fig|1423739.3.peg.2660"/>